<dbReference type="Proteomes" id="UP000254875">
    <property type="component" value="Unassembled WGS sequence"/>
</dbReference>
<dbReference type="EMBL" id="QHKS01000013">
    <property type="protein sequence ID" value="RDK00892.1"/>
    <property type="molecule type" value="Genomic_DNA"/>
</dbReference>
<protein>
    <submittedName>
        <fullName evidence="1">Uncharacterized protein</fullName>
    </submittedName>
</protein>
<keyword evidence="2" id="KW-1185">Reference proteome</keyword>
<sequence length="86" mass="8973">MSCTQLLLHGAALAALLPAAGSSPNRESSLALMAATVRDVSLAATFAAAPTRLSVCSGTTYTLLRGTMNFFEMASLYFVPNLNFAD</sequence>
<evidence type="ECO:0000313" key="1">
    <source>
        <dbReference type="EMBL" id="RDK00892.1"/>
    </source>
</evidence>
<gene>
    <name evidence="1" type="ORF">DLM46_21395</name>
</gene>
<organism evidence="1 2">
    <name type="scientific">Paraburkholderia lacunae</name>
    <dbReference type="NCBI Taxonomy" id="2211104"/>
    <lineage>
        <taxon>Bacteria</taxon>
        <taxon>Pseudomonadati</taxon>
        <taxon>Pseudomonadota</taxon>
        <taxon>Betaproteobacteria</taxon>
        <taxon>Burkholderiales</taxon>
        <taxon>Burkholderiaceae</taxon>
        <taxon>Paraburkholderia</taxon>
    </lineage>
</organism>
<reference evidence="2" key="1">
    <citation type="submission" date="2018-05" db="EMBL/GenBank/DDBJ databases">
        <authorList>
            <person name="Feng T."/>
        </authorList>
    </citation>
    <scope>NUCLEOTIDE SEQUENCE [LARGE SCALE GENOMIC DNA]</scope>
    <source>
        <strain evidence="2">S27</strain>
    </source>
</reference>
<proteinExistence type="predicted"/>
<evidence type="ECO:0000313" key="2">
    <source>
        <dbReference type="Proteomes" id="UP000254875"/>
    </source>
</evidence>
<comment type="caution">
    <text evidence="1">The sequence shown here is derived from an EMBL/GenBank/DDBJ whole genome shotgun (WGS) entry which is preliminary data.</text>
</comment>
<accession>A0A370N5N6</accession>
<name>A0A370N5N6_9BURK</name>
<dbReference type="AlphaFoldDB" id="A0A370N5N6"/>